<dbReference type="EMBL" id="CP051151">
    <property type="protein sequence ID" value="QLY40682.1"/>
    <property type="molecule type" value="Genomic_DNA"/>
</dbReference>
<dbReference type="GO" id="GO:0009307">
    <property type="term" value="P:DNA restriction-modification system"/>
    <property type="evidence" value="ECO:0007669"/>
    <property type="project" value="InterPro"/>
</dbReference>
<dbReference type="EC" id="2.1.1.72" evidence="1"/>
<dbReference type="GO" id="GO:0009007">
    <property type="term" value="F:site-specific DNA-methyltransferase (adenine-specific) activity"/>
    <property type="evidence" value="ECO:0007669"/>
    <property type="project" value="UniProtKB-EC"/>
</dbReference>
<dbReference type="REBASE" id="421138">
    <property type="entry name" value="M.Tba29ORF7405P"/>
</dbReference>
<name>A0A7L6N5B6_9MOLU</name>
<evidence type="ECO:0000256" key="5">
    <source>
        <dbReference type="ARBA" id="ARBA00047942"/>
    </source>
</evidence>
<evidence type="ECO:0000256" key="4">
    <source>
        <dbReference type="ARBA" id="ARBA00022691"/>
    </source>
</evidence>
<dbReference type="GO" id="GO:0032259">
    <property type="term" value="P:methylation"/>
    <property type="evidence" value="ECO:0007669"/>
    <property type="project" value="UniProtKB-KW"/>
</dbReference>
<dbReference type="RefSeq" id="WP_312031529.1">
    <property type="nucleotide sequence ID" value="NZ_CP051151.1"/>
</dbReference>
<keyword evidence="7" id="KW-1185">Reference proteome</keyword>
<keyword evidence="4" id="KW-0949">S-adenosyl-L-methionine</keyword>
<dbReference type="InterPro" id="IPR029063">
    <property type="entry name" value="SAM-dependent_MTases_sf"/>
</dbReference>
<dbReference type="AlphaFoldDB" id="A0A7L6N5B6"/>
<dbReference type="InterPro" id="IPR012327">
    <property type="entry name" value="MeTrfase_D12"/>
</dbReference>
<dbReference type="PRINTS" id="PR00505">
    <property type="entry name" value="D12N6MTFRASE"/>
</dbReference>
<dbReference type="InterPro" id="IPR002052">
    <property type="entry name" value="DNA_methylase_N6_adenine_CS"/>
</dbReference>
<evidence type="ECO:0000313" key="6">
    <source>
        <dbReference type="EMBL" id="QLY40682.1"/>
    </source>
</evidence>
<evidence type="ECO:0000256" key="2">
    <source>
        <dbReference type="ARBA" id="ARBA00022603"/>
    </source>
</evidence>
<dbReference type="PROSITE" id="PS00092">
    <property type="entry name" value="N6_MTASE"/>
    <property type="match status" value="1"/>
</dbReference>
<accession>A0A7L6N5B6</accession>
<protein>
    <recommendedName>
        <fullName evidence="1">site-specific DNA-methyltransferase (adenine-specific)</fullName>
        <ecNumber evidence="1">2.1.1.72</ecNumber>
    </recommendedName>
</protein>
<dbReference type="Proteomes" id="UP000512167">
    <property type="component" value="Chromosome"/>
</dbReference>
<evidence type="ECO:0000256" key="3">
    <source>
        <dbReference type="ARBA" id="ARBA00022679"/>
    </source>
</evidence>
<keyword evidence="3" id="KW-0808">Transferase</keyword>
<dbReference type="KEGG" id="tbk:HF295_07405"/>
<dbReference type="GO" id="GO:0003676">
    <property type="term" value="F:nucleic acid binding"/>
    <property type="evidence" value="ECO:0007669"/>
    <property type="project" value="InterPro"/>
</dbReference>
<evidence type="ECO:0000313" key="7">
    <source>
        <dbReference type="Proteomes" id="UP000512167"/>
    </source>
</evidence>
<dbReference type="SUPFAM" id="SSF53335">
    <property type="entry name" value="S-adenosyl-L-methionine-dependent methyltransferases"/>
    <property type="match status" value="1"/>
</dbReference>
<reference evidence="6 7" key="1">
    <citation type="submission" date="2020-04" db="EMBL/GenBank/DDBJ databases">
        <authorList>
            <person name="Zheng R.K."/>
            <person name="Sun C.M."/>
        </authorList>
    </citation>
    <scope>NUCLEOTIDE SEQUENCE [LARGE SCALE GENOMIC DNA]</scope>
    <source>
        <strain evidence="7">zrk29</strain>
    </source>
</reference>
<proteinExistence type="predicted"/>
<comment type="catalytic activity">
    <reaction evidence="5">
        <text>a 2'-deoxyadenosine in DNA + S-adenosyl-L-methionine = an N(6)-methyl-2'-deoxyadenosine in DNA + S-adenosyl-L-homocysteine + H(+)</text>
        <dbReference type="Rhea" id="RHEA:15197"/>
        <dbReference type="Rhea" id="RHEA-COMP:12418"/>
        <dbReference type="Rhea" id="RHEA-COMP:12419"/>
        <dbReference type="ChEBI" id="CHEBI:15378"/>
        <dbReference type="ChEBI" id="CHEBI:57856"/>
        <dbReference type="ChEBI" id="CHEBI:59789"/>
        <dbReference type="ChEBI" id="CHEBI:90615"/>
        <dbReference type="ChEBI" id="CHEBI:90616"/>
        <dbReference type="EC" id="2.1.1.72"/>
    </reaction>
</comment>
<organism evidence="6 7">
    <name type="scientific">Hujiaoplasma nucleasis</name>
    <dbReference type="NCBI Taxonomy" id="2725268"/>
    <lineage>
        <taxon>Bacteria</taxon>
        <taxon>Bacillati</taxon>
        <taxon>Mycoplasmatota</taxon>
        <taxon>Mollicutes</taxon>
        <taxon>Candidatus Izemoplasmatales</taxon>
        <taxon>Hujiaoplasmataceae</taxon>
        <taxon>Hujiaoplasma</taxon>
    </lineage>
</organism>
<keyword evidence="2 6" id="KW-0489">Methyltransferase</keyword>
<sequence length="371" mass="43496">MKENKAFLNQQVMTYLGNKRKLLFAIEKEIIKIKNELNQEKLSMVDLFSGTGIVSRMFKQHAHSLIVNDLELYSKITNQCYLSNYSEFQEEEYLKYYKQIKDKEKNHRTKGLISKEYAPKEDLAIKIGERVFYTSKNAETIDTLRKAIDDVPKNYQKYFLGPLIYAASVHNNTGGIFKGFYKDSQTGIGKFGGNGQHALKRITGDIKLLKPVFSHFETRVDIYQKDSNQLVKELDLVDLIYIDPPYNQHPYGSNYFMLNLIIKNKIEADVSKVSGIPNDWNRSNYNKKHKVLETFTDLIQHAKAKYLLISYNSEGYISFDEMEKVLRKYGELSINKIRYNTYRASRNLRQRDKYVHEYLFVLKKDNSIKIK</sequence>
<dbReference type="Pfam" id="PF02086">
    <property type="entry name" value="MethyltransfD12"/>
    <property type="match status" value="1"/>
</dbReference>
<dbReference type="Gene3D" id="3.40.50.150">
    <property type="entry name" value="Vaccinia Virus protein VP39"/>
    <property type="match status" value="1"/>
</dbReference>
<gene>
    <name evidence="6" type="ORF">HF295_07405</name>
</gene>
<evidence type="ECO:0000256" key="1">
    <source>
        <dbReference type="ARBA" id="ARBA00011900"/>
    </source>
</evidence>